<comment type="caution">
    <text evidence="2">The sequence shown here is derived from an EMBL/GenBank/DDBJ whole genome shotgun (WGS) entry which is preliminary data.</text>
</comment>
<feature type="region of interest" description="Disordered" evidence="1">
    <location>
        <begin position="25"/>
        <end position="71"/>
    </location>
</feature>
<sequence>MDGDQPGFGSVQGIARAVQSGQLSARLQPIQRPGKQARKQLDKQSGSGVQPTTPPQGRQQQQEAAGAVAPTGLPPGLQQALVNLQVALLTPNTLLLMRGLSKAGWQLQLLPFWELLPSALSTASAWSALNMGGSCCRSPCRKVLLACCKADTPNVKWDLE</sequence>
<reference evidence="2 3" key="1">
    <citation type="submission" date="2020-02" db="EMBL/GenBank/DDBJ databases">
        <title>Draft genome sequence of Haematococcus lacustris strain NIES-144.</title>
        <authorList>
            <person name="Morimoto D."/>
            <person name="Nakagawa S."/>
            <person name="Yoshida T."/>
            <person name="Sawayama S."/>
        </authorList>
    </citation>
    <scope>NUCLEOTIDE SEQUENCE [LARGE SCALE GENOMIC DNA]</scope>
    <source>
        <strain evidence="2 3">NIES-144</strain>
    </source>
</reference>
<feature type="compositionally biased region" description="Low complexity" evidence="1">
    <location>
        <begin position="49"/>
        <end position="70"/>
    </location>
</feature>
<evidence type="ECO:0000313" key="2">
    <source>
        <dbReference type="EMBL" id="GFH07696.1"/>
    </source>
</evidence>
<evidence type="ECO:0000256" key="1">
    <source>
        <dbReference type="SAM" id="MobiDB-lite"/>
    </source>
</evidence>
<dbReference type="EMBL" id="BLLF01000110">
    <property type="protein sequence ID" value="GFH07696.1"/>
    <property type="molecule type" value="Genomic_DNA"/>
</dbReference>
<gene>
    <name evidence="2" type="ORF">HaLaN_02531</name>
</gene>
<protein>
    <submittedName>
        <fullName evidence="2">Uncharacterized protein</fullName>
    </submittedName>
</protein>
<dbReference type="AlphaFoldDB" id="A0A699YLA4"/>
<organism evidence="2 3">
    <name type="scientific">Haematococcus lacustris</name>
    <name type="common">Green alga</name>
    <name type="synonym">Haematococcus pluvialis</name>
    <dbReference type="NCBI Taxonomy" id="44745"/>
    <lineage>
        <taxon>Eukaryota</taxon>
        <taxon>Viridiplantae</taxon>
        <taxon>Chlorophyta</taxon>
        <taxon>core chlorophytes</taxon>
        <taxon>Chlorophyceae</taxon>
        <taxon>CS clade</taxon>
        <taxon>Chlamydomonadales</taxon>
        <taxon>Haematococcaceae</taxon>
        <taxon>Haematococcus</taxon>
    </lineage>
</organism>
<proteinExistence type="predicted"/>
<name>A0A699YLA4_HAELA</name>
<evidence type="ECO:0000313" key="3">
    <source>
        <dbReference type="Proteomes" id="UP000485058"/>
    </source>
</evidence>
<dbReference type="Proteomes" id="UP000485058">
    <property type="component" value="Unassembled WGS sequence"/>
</dbReference>
<accession>A0A699YLA4</accession>
<keyword evidence="3" id="KW-1185">Reference proteome</keyword>